<dbReference type="AlphaFoldDB" id="A0A5J5D5R5"/>
<organism evidence="1 2">
    <name type="scientific">Etheostoma spectabile</name>
    <name type="common">orangethroat darter</name>
    <dbReference type="NCBI Taxonomy" id="54343"/>
    <lineage>
        <taxon>Eukaryota</taxon>
        <taxon>Metazoa</taxon>
        <taxon>Chordata</taxon>
        <taxon>Craniata</taxon>
        <taxon>Vertebrata</taxon>
        <taxon>Euteleostomi</taxon>
        <taxon>Actinopterygii</taxon>
        <taxon>Neopterygii</taxon>
        <taxon>Teleostei</taxon>
        <taxon>Neoteleostei</taxon>
        <taxon>Acanthomorphata</taxon>
        <taxon>Eupercaria</taxon>
        <taxon>Perciformes</taxon>
        <taxon>Percoidei</taxon>
        <taxon>Percidae</taxon>
        <taxon>Etheostomatinae</taxon>
        <taxon>Etheostoma</taxon>
    </lineage>
</organism>
<comment type="caution">
    <text evidence="1">The sequence shown here is derived from an EMBL/GenBank/DDBJ whole genome shotgun (WGS) entry which is preliminary data.</text>
</comment>
<gene>
    <name evidence="1" type="ORF">FQN60_012782</name>
</gene>
<evidence type="ECO:0000313" key="1">
    <source>
        <dbReference type="EMBL" id="KAA8589417.1"/>
    </source>
</evidence>
<sequence>MTRAALVSFRRSRRRAHKKDRGERKPCGWSHLLIGDRVGHVTWVDHGRNSTQERHSRVDQSEDPGLCGTWLKALVGPQRRQPPFGPQGFLKEANFLPQLILVDPFTFEHLQSNVDVVDLLQTADGWQTELGRQTPLLDEELHHTPGSKHHMKDLL</sequence>
<evidence type="ECO:0000313" key="2">
    <source>
        <dbReference type="Proteomes" id="UP000327493"/>
    </source>
</evidence>
<dbReference type="EMBL" id="VOFY01000009">
    <property type="protein sequence ID" value="KAA8589417.1"/>
    <property type="molecule type" value="Genomic_DNA"/>
</dbReference>
<keyword evidence="2" id="KW-1185">Reference proteome</keyword>
<name>A0A5J5D5R5_9PERO</name>
<protein>
    <submittedName>
        <fullName evidence="1">Uncharacterized protein</fullName>
    </submittedName>
</protein>
<reference evidence="1 2" key="1">
    <citation type="submission" date="2019-08" db="EMBL/GenBank/DDBJ databases">
        <title>A chromosome-level genome assembly, high-density linkage maps, and genome scans reveal the genomic architecture of hybrid incompatibilities underlying speciation via character displacement in darters (Percidae: Etheostominae).</title>
        <authorList>
            <person name="Moran R.L."/>
            <person name="Catchen J.M."/>
            <person name="Fuller R.C."/>
        </authorList>
    </citation>
    <scope>NUCLEOTIDE SEQUENCE [LARGE SCALE GENOMIC DNA]</scope>
    <source>
        <strain evidence="1">EspeVRDwgs_2016</strain>
        <tissue evidence="1">Muscle</tissue>
    </source>
</reference>
<proteinExistence type="predicted"/>
<dbReference type="Proteomes" id="UP000327493">
    <property type="component" value="Chromosome 9"/>
</dbReference>
<accession>A0A5J5D5R5</accession>